<evidence type="ECO:0000256" key="4">
    <source>
        <dbReference type="ARBA" id="ARBA00023242"/>
    </source>
</evidence>
<dbReference type="WBParaSite" id="EEL_0000061101-mRNA-1">
    <property type="protein sequence ID" value="EEL_0000061101-mRNA-1"/>
    <property type="gene ID" value="EEL_0000061101"/>
</dbReference>
<keyword evidence="6" id="KW-1185">Reference proteome</keyword>
<reference evidence="7" key="1">
    <citation type="submission" date="2017-02" db="UniProtKB">
        <authorList>
            <consortium name="WormBaseParasite"/>
        </authorList>
    </citation>
    <scope>IDENTIFICATION</scope>
</reference>
<dbReference type="PROSITE" id="PS50888">
    <property type="entry name" value="BHLH"/>
    <property type="match status" value="1"/>
</dbReference>
<organism evidence="6 7">
    <name type="scientific">Elaeophora elaphi</name>
    <dbReference type="NCBI Taxonomy" id="1147741"/>
    <lineage>
        <taxon>Eukaryota</taxon>
        <taxon>Metazoa</taxon>
        <taxon>Ecdysozoa</taxon>
        <taxon>Nematoda</taxon>
        <taxon>Chromadorea</taxon>
        <taxon>Rhabditida</taxon>
        <taxon>Spirurina</taxon>
        <taxon>Spiruromorpha</taxon>
        <taxon>Filarioidea</taxon>
        <taxon>Onchocercidae</taxon>
        <taxon>Elaeophora</taxon>
    </lineage>
</organism>
<dbReference type="SUPFAM" id="SSF47459">
    <property type="entry name" value="HLH, helix-loop-helix DNA-binding domain"/>
    <property type="match status" value="1"/>
</dbReference>
<comment type="subcellular location">
    <subcellularLocation>
        <location evidence="1">Nucleus</location>
    </subcellularLocation>
</comment>
<dbReference type="STRING" id="1147741.A0A0R3RGR8"/>
<evidence type="ECO:0000313" key="6">
    <source>
        <dbReference type="Proteomes" id="UP000050640"/>
    </source>
</evidence>
<feature type="domain" description="BHLH" evidence="5">
    <location>
        <begin position="15"/>
        <end position="69"/>
    </location>
</feature>
<evidence type="ECO:0000256" key="1">
    <source>
        <dbReference type="ARBA" id="ARBA00004123"/>
    </source>
</evidence>
<dbReference type="InterPro" id="IPR050370">
    <property type="entry name" value="HES_HEY"/>
</dbReference>
<dbReference type="GO" id="GO:0005634">
    <property type="term" value="C:nucleus"/>
    <property type="evidence" value="ECO:0007669"/>
    <property type="project" value="UniProtKB-SubCell"/>
</dbReference>
<evidence type="ECO:0000259" key="5">
    <source>
        <dbReference type="PROSITE" id="PS50888"/>
    </source>
</evidence>
<evidence type="ECO:0000313" key="7">
    <source>
        <dbReference type="WBParaSite" id="EEL_0000061101-mRNA-1"/>
    </source>
</evidence>
<dbReference type="Proteomes" id="UP000050640">
    <property type="component" value="Unplaced"/>
</dbReference>
<keyword evidence="3" id="KW-0804">Transcription</keyword>
<evidence type="ECO:0000256" key="2">
    <source>
        <dbReference type="ARBA" id="ARBA00023015"/>
    </source>
</evidence>
<name>A0A0R3RGR8_9BILA</name>
<accession>A0A0R3RGR8</accession>
<protein>
    <submittedName>
        <fullName evidence="7">BHLH domain-containing protein</fullName>
    </submittedName>
</protein>
<dbReference type="InterPro" id="IPR011598">
    <property type="entry name" value="bHLH_dom"/>
</dbReference>
<dbReference type="SMART" id="SM00353">
    <property type="entry name" value="HLH"/>
    <property type="match status" value="1"/>
</dbReference>
<dbReference type="Pfam" id="PF00010">
    <property type="entry name" value="HLH"/>
    <property type="match status" value="1"/>
</dbReference>
<dbReference type="GO" id="GO:0046983">
    <property type="term" value="F:protein dimerization activity"/>
    <property type="evidence" value="ECO:0007669"/>
    <property type="project" value="InterPro"/>
</dbReference>
<dbReference type="AlphaFoldDB" id="A0A0R3RGR8"/>
<keyword evidence="2" id="KW-0805">Transcription regulation</keyword>
<keyword evidence="4" id="KW-0539">Nucleus</keyword>
<dbReference type="PANTHER" id="PTHR10985">
    <property type="entry name" value="BASIC HELIX-LOOP-HELIX TRANSCRIPTION FACTOR, HES-RELATED"/>
    <property type="match status" value="1"/>
</dbReference>
<dbReference type="InterPro" id="IPR036638">
    <property type="entry name" value="HLH_DNA-bd_sf"/>
</dbReference>
<proteinExistence type="predicted"/>
<dbReference type="Gene3D" id="4.10.280.10">
    <property type="entry name" value="Helix-loop-helix DNA-binding domain"/>
    <property type="match status" value="1"/>
</dbReference>
<sequence length="258" mass="28539">MKSGDFAVTSSSDFSSLLSKAEIERRRRARMNASLAQLKMFHLINSPKIESKLEKIEILNLTIKYLQSVSDDQRRGSEKTAFMGFKDGFQAAQKATTSFIYNRCCPSISSPLVASVNAELASVFDQSFKSLKWLRSVYGNNVERGNQSSPANNREMNSSQFGRQMTSFLPQSHSTPISHSFNIPPLFESPESTSSNQSLSLSFSFSSSSSSLSVAKDSDESANKSNKNAEFICVTCEGRCFCNKNSEQDFTGAGFRTH</sequence>
<evidence type="ECO:0000256" key="3">
    <source>
        <dbReference type="ARBA" id="ARBA00023163"/>
    </source>
</evidence>